<proteinExistence type="predicted"/>
<evidence type="ECO:0000313" key="2">
    <source>
        <dbReference type="EMBL" id="KKN12984.1"/>
    </source>
</evidence>
<evidence type="ECO:0000256" key="1">
    <source>
        <dbReference type="SAM" id="Coils"/>
    </source>
</evidence>
<comment type="caution">
    <text evidence="2">The sequence shown here is derived from an EMBL/GenBank/DDBJ whole genome shotgun (WGS) entry which is preliminary data.</text>
</comment>
<protein>
    <submittedName>
        <fullName evidence="2">Uncharacterized protein</fullName>
    </submittedName>
</protein>
<organism evidence="2">
    <name type="scientific">marine sediment metagenome</name>
    <dbReference type="NCBI Taxonomy" id="412755"/>
    <lineage>
        <taxon>unclassified sequences</taxon>
        <taxon>metagenomes</taxon>
        <taxon>ecological metagenomes</taxon>
    </lineage>
</organism>
<name>A0A0F9N4S4_9ZZZZ</name>
<gene>
    <name evidence="2" type="ORF">LCGC14_1011060</name>
</gene>
<reference evidence="2" key="1">
    <citation type="journal article" date="2015" name="Nature">
        <title>Complex archaea that bridge the gap between prokaryotes and eukaryotes.</title>
        <authorList>
            <person name="Spang A."/>
            <person name="Saw J.H."/>
            <person name="Jorgensen S.L."/>
            <person name="Zaremba-Niedzwiedzka K."/>
            <person name="Martijn J."/>
            <person name="Lind A.E."/>
            <person name="van Eijk R."/>
            <person name="Schleper C."/>
            <person name="Guy L."/>
            <person name="Ettema T.J."/>
        </authorList>
    </citation>
    <scope>NUCLEOTIDE SEQUENCE</scope>
</reference>
<accession>A0A0F9N4S4</accession>
<dbReference type="EMBL" id="LAZR01003972">
    <property type="protein sequence ID" value="KKN12984.1"/>
    <property type="molecule type" value="Genomic_DNA"/>
</dbReference>
<sequence>MSRNDNMAFRHAQADNDSLRNRIAALERQLAEAQAENARLQEQVKEAERERKTYWECYQRAFAVYRCMKERADRLQEQVKEREQSLAEAQEEVQRLQMCEGMARDMDADLARYKALAELREKEGEKS</sequence>
<feature type="coiled-coil region" evidence="1">
    <location>
        <begin position="9"/>
        <end position="99"/>
    </location>
</feature>
<keyword evidence="1" id="KW-0175">Coiled coil</keyword>
<dbReference type="AlphaFoldDB" id="A0A0F9N4S4"/>